<name>A0A220MLE5_9BACL</name>
<evidence type="ECO:0000256" key="2">
    <source>
        <dbReference type="ARBA" id="ARBA00022448"/>
    </source>
</evidence>
<protein>
    <submittedName>
        <fullName evidence="7">ABC transporter substrate-binding protein</fullName>
    </submittedName>
</protein>
<dbReference type="Proteomes" id="UP000197781">
    <property type="component" value="Chromosome"/>
</dbReference>
<evidence type="ECO:0000256" key="1">
    <source>
        <dbReference type="ARBA" id="ARBA00005695"/>
    </source>
</evidence>
<sequence>MLSERLKSQIRIVLLMGVLVFSIVGCSSAPAPATDGKQANQPAKNSQPKKGGTITMGYQMEPDTLDPQKTSLPAGNFVGGMLGGALLILDPFTFELKPHLAESYTISEDGKTMTFKIRSGVKFHDGTPLTAEVFKQSYERALDPKTASPVTGPDVSSIKSISAPDDSTLIFHLDEPSASLLFNLSYGGYQQPISIEARNKYGNELGRNPVGVGPWKFESWKTGESITLVRNDEYKWAAPFALNQGPVRPDKFVLKFIQDNQTMIAALDSGTIDIATVPPKDAKKYKDHKDFTVLEGMQPAEFFIGMNLENEILQDVRVRKAMNMAINKDALIMADLQGEGVPVNGPIPPTMIGYDAAVEQYGYKYNADQARQLLEEAGWKPNAQGIREKDGKTLSLTMLIEDTNPGHQLVQSMFKEIGVELHIQKYESATALEQALKGEFDLFSTSHGSVDPDILHLLLHSSQIGGLNFFRLSDQQLDSLLDKGRTTTDQAQRQQVFADIQKRIVEQAYWIPLYSAKTFVVVSNRIQGVKPNPLASLIIQDMWVNE</sequence>
<proteinExistence type="inferred from homology"/>
<gene>
    <name evidence="7" type="ORF">BP422_21625</name>
</gene>
<dbReference type="GO" id="GO:0042597">
    <property type="term" value="C:periplasmic space"/>
    <property type="evidence" value="ECO:0007669"/>
    <property type="project" value="UniProtKB-ARBA"/>
</dbReference>
<dbReference type="Pfam" id="PF00496">
    <property type="entry name" value="SBP_bac_5"/>
    <property type="match status" value="1"/>
</dbReference>
<dbReference type="SUPFAM" id="SSF53850">
    <property type="entry name" value="Periplasmic binding protein-like II"/>
    <property type="match status" value="1"/>
</dbReference>
<dbReference type="GO" id="GO:0015833">
    <property type="term" value="P:peptide transport"/>
    <property type="evidence" value="ECO:0007669"/>
    <property type="project" value="TreeGrafter"/>
</dbReference>
<dbReference type="PANTHER" id="PTHR30290:SF9">
    <property type="entry name" value="OLIGOPEPTIDE-BINDING PROTEIN APPA"/>
    <property type="match status" value="1"/>
</dbReference>
<keyword evidence="3 5" id="KW-0732">Signal</keyword>
<evidence type="ECO:0000256" key="3">
    <source>
        <dbReference type="ARBA" id="ARBA00022729"/>
    </source>
</evidence>
<dbReference type="PROSITE" id="PS51257">
    <property type="entry name" value="PROKAR_LIPOPROTEIN"/>
    <property type="match status" value="1"/>
</dbReference>
<feature type="domain" description="Solute-binding protein family 5" evidence="6">
    <location>
        <begin position="95"/>
        <end position="453"/>
    </location>
</feature>
<dbReference type="InterPro" id="IPR030678">
    <property type="entry name" value="Peptide/Ni-bd"/>
</dbReference>
<dbReference type="Gene3D" id="3.40.190.10">
    <property type="entry name" value="Periplasmic binding protein-like II"/>
    <property type="match status" value="1"/>
</dbReference>
<feature type="compositionally biased region" description="Polar residues" evidence="4">
    <location>
        <begin position="37"/>
        <end position="48"/>
    </location>
</feature>
<dbReference type="PIRSF" id="PIRSF002741">
    <property type="entry name" value="MppA"/>
    <property type="match status" value="1"/>
</dbReference>
<comment type="similarity">
    <text evidence="1">Belongs to the bacterial solute-binding protein 5 family.</text>
</comment>
<dbReference type="RefSeq" id="WP_088909536.1">
    <property type="nucleotide sequence ID" value="NZ_CP018145.1"/>
</dbReference>
<organism evidence="7 8">
    <name type="scientific">Brevibacillus formosus</name>
    <dbReference type="NCBI Taxonomy" id="54913"/>
    <lineage>
        <taxon>Bacteria</taxon>
        <taxon>Bacillati</taxon>
        <taxon>Bacillota</taxon>
        <taxon>Bacilli</taxon>
        <taxon>Bacillales</taxon>
        <taxon>Paenibacillaceae</taxon>
        <taxon>Brevibacillus</taxon>
    </lineage>
</organism>
<evidence type="ECO:0000313" key="8">
    <source>
        <dbReference type="Proteomes" id="UP000197781"/>
    </source>
</evidence>
<feature type="region of interest" description="Disordered" evidence="4">
    <location>
        <begin position="31"/>
        <end position="67"/>
    </location>
</feature>
<dbReference type="KEGG" id="bfm:BP422_21625"/>
<evidence type="ECO:0000256" key="5">
    <source>
        <dbReference type="SAM" id="SignalP"/>
    </source>
</evidence>
<feature type="signal peptide" evidence="5">
    <location>
        <begin position="1"/>
        <end position="33"/>
    </location>
</feature>
<dbReference type="AlphaFoldDB" id="A0A220MLE5"/>
<reference evidence="7 8" key="1">
    <citation type="submission" date="2016-11" db="EMBL/GenBank/DDBJ databases">
        <authorList>
            <person name="Jaros S."/>
            <person name="Januszkiewicz K."/>
            <person name="Wedrychowicz H."/>
        </authorList>
    </citation>
    <scope>NUCLEOTIDE SEQUENCE [LARGE SCALE GENOMIC DNA]</scope>
    <source>
        <strain evidence="7 8">NF2</strain>
    </source>
</reference>
<feature type="chain" id="PRO_5013166177" evidence="5">
    <location>
        <begin position="34"/>
        <end position="546"/>
    </location>
</feature>
<dbReference type="EMBL" id="CP018145">
    <property type="protein sequence ID" value="ASJ55917.1"/>
    <property type="molecule type" value="Genomic_DNA"/>
</dbReference>
<dbReference type="InterPro" id="IPR000914">
    <property type="entry name" value="SBP_5_dom"/>
</dbReference>
<dbReference type="GO" id="GO:1904680">
    <property type="term" value="F:peptide transmembrane transporter activity"/>
    <property type="evidence" value="ECO:0007669"/>
    <property type="project" value="TreeGrafter"/>
</dbReference>
<dbReference type="Gene3D" id="3.10.105.10">
    <property type="entry name" value="Dipeptide-binding Protein, Domain 3"/>
    <property type="match status" value="1"/>
</dbReference>
<evidence type="ECO:0000313" key="7">
    <source>
        <dbReference type="EMBL" id="ASJ55917.1"/>
    </source>
</evidence>
<dbReference type="GO" id="GO:0043190">
    <property type="term" value="C:ATP-binding cassette (ABC) transporter complex"/>
    <property type="evidence" value="ECO:0007669"/>
    <property type="project" value="InterPro"/>
</dbReference>
<evidence type="ECO:0000259" key="6">
    <source>
        <dbReference type="Pfam" id="PF00496"/>
    </source>
</evidence>
<dbReference type="PANTHER" id="PTHR30290">
    <property type="entry name" value="PERIPLASMIC BINDING COMPONENT OF ABC TRANSPORTER"/>
    <property type="match status" value="1"/>
</dbReference>
<dbReference type="InterPro" id="IPR039424">
    <property type="entry name" value="SBP_5"/>
</dbReference>
<evidence type="ECO:0000256" key="4">
    <source>
        <dbReference type="SAM" id="MobiDB-lite"/>
    </source>
</evidence>
<dbReference type="CDD" id="cd08492">
    <property type="entry name" value="PBP2_NikA_DppA_OppA_like_15"/>
    <property type="match status" value="1"/>
</dbReference>
<accession>A0A220MLE5</accession>
<keyword evidence="2" id="KW-0813">Transport</keyword>